<protein>
    <recommendedName>
        <fullName evidence="3">Autotransporter outer membrane beta-barrel domain-containing protein</fullName>
    </recommendedName>
</protein>
<feature type="non-terminal residue" evidence="1">
    <location>
        <position position="89"/>
    </location>
</feature>
<evidence type="ECO:0000313" key="2">
    <source>
        <dbReference type="Proteomes" id="UP001208624"/>
    </source>
</evidence>
<proteinExistence type="predicted"/>
<dbReference type="Proteomes" id="UP001208624">
    <property type="component" value="Unassembled WGS sequence"/>
</dbReference>
<name>A0AAP3EKY3_ECOLX</name>
<comment type="caution">
    <text evidence="1">The sequence shown here is derived from an EMBL/GenBank/DDBJ whole genome shotgun (WGS) entry which is preliminary data.</text>
</comment>
<gene>
    <name evidence="1" type="ORF">OFN31_30505</name>
</gene>
<accession>A0AAP3EKY3</accession>
<dbReference type="EMBL" id="JAOVKC010001025">
    <property type="protein sequence ID" value="MCV5625963.1"/>
    <property type="molecule type" value="Genomic_DNA"/>
</dbReference>
<evidence type="ECO:0008006" key="3">
    <source>
        <dbReference type="Google" id="ProtNLM"/>
    </source>
</evidence>
<organism evidence="1 2">
    <name type="scientific">Escherichia coli</name>
    <dbReference type="NCBI Taxonomy" id="562"/>
    <lineage>
        <taxon>Bacteria</taxon>
        <taxon>Pseudomonadati</taxon>
        <taxon>Pseudomonadota</taxon>
        <taxon>Gammaproteobacteria</taxon>
        <taxon>Enterobacterales</taxon>
        <taxon>Enterobacteriaceae</taxon>
        <taxon>Escherichia</taxon>
    </lineage>
</organism>
<feature type="non-terminal residue" evidence="1">
    <location>
        <position position="1"/>
    </location>
</feature>
<dbReference type="AlphaFoldDB" id="A0AAP3EKY3"/>
<reference evidence="1" key="1">
    <citation type="submission" date="2023-06" db="EMBL/GenBank/DDBJ databases">
        <title>Deciphering the underlying mechanisms mediating the transmission of blaNDM gene from human to animals in China.</title>
        <authorList>
            <person name="Chen K."/>
            <person name="Chen S."/>
        </authorList>
    </citation>
    <scope>NUCLEOTIDE SEQUENCE</scope>
    <source>
        <strain evidence="1">1199</strain>
    </source>
</reference>
<sequence length="89" mass="8799">GSTISSDGNFTVATGNNSNANIELDASKLSVNGVSTIGSGDGSITKFKIQNGSVVTSSSDMTLAKGKGTQANINISSSQLNTGSLSVGE</sequence>
<evidence type="ECO:0000313" key="1">
    <source>
        <dbReference type="EMBL" id="MCV5625963.1"/>
    </source>
</evidence>